<dbReference type="Proteomes" id="UP000316213">
    <property type="component" value="Unassembled WGS sequence"/>
</dbReference>
<reference evidence="2 3" key="1">
    <citation type="submission" date="2019-02" db="EMBL/GenBank/DDBJ databases">
        <title>Deep-cultivation of Planctomycetes and their phenomic and genomic characterization uncovers novel biology.</title>
        <authorList>
            <person name="Wiegand S."/>
            <person name="Jogler M."/>
            <person name="Boedeker C."/>
            <person name="Pinto D."/>
            <person name="Vollmers J."/>
            <person name="Rivas-Marin E."/>
            <person name="Kohn T."/>
            <person name="Peeters S.H."/>
            <person name="Heuer A."/>
            <person name="Rast P."/>
            <person name="Oberbeckmann S."/>
            <person name="Bunk B."/>
            <person name="Jeske O."/>
            <person name="Meyerdierks A."/>
            <person name="Storesund J.E."/>
            <person name="Kallscheuer N."/>
            <person name="Luecker S."/>
            <person name="Lage O.M."/>
            <person name="Pohl T."/>
            <person name="Merkel B.J."/>
            <person name="Hornburger P."/>
            <person name="Mueller R.-W."/>
            <person name="Bruemmer F."/>
            <person name="Labrenz M."/>
            <person name="Spormann A.M."/>
            <person name="Op Den Camp H."/>
            <person name="Overmann J."/>
            <person name="Amann R."/>
            <person name="Jetten M.S.M."/>
            <person name="Mascher T."/>
            <person name="Medema M.H."/>
            <person name="Devos D.P."/>
            <person name="Kaster A.-K."/>
            <person name="Ovreas L."/>
            <person name="Rohde M."/>
            <person name="Galperin M.Y."/>
            <person name="Jogler C."/>
        </authorList>
    </citation>
    <scope>NUCLEOTIDE SEQUENCE [LARGE SCALE GENOMIC DNA]</scope>
    <source>
        <strain evidence="2 3">Pla100</strain>
    </source>
</reference>
<gene>
    <name evidence="2" type="ORF">Pla100_15280</name>
</gene>
<name>A0A5C6AS35_9BACT</name>
<dbReference type="GO" id="GO:0016787">
    <property type="term" value="F:hydrolase activity"/>
    <property type="evidence" value="ECO:0007669"/>
    <property type="project" value="UniProtKB-KW"/>
</dbReference>
<feature type="signal peptide" evidence="1">
    <location>
        <begin position="1"/>
        <end position="24"/>
    </location>
</feature>
<keyword evidence="2" id="KW-0378">Hydrolase</keyword>
<comment type="caution">
    <text evidence="2">The sequence shown here is derived from an EMBL/GenBank/DDBJ whole genome shotgun (WGS) entry which is preliminary data.</text>
</comment>
<evidence type="ECO:0000313" key="3">
    <source>
        <dbReference type="Proteomes" id="UP000316213"/>
    </source>
</evidence>
<keyword evidence="1" id="KW-0732">Signal</keyword>
<dbReference type="Gene3D" id="3.40.50.1820">
    <property type="entry name" value="alpha/beta hydrolase"/>
    <property type="match status" value="1"/>
</dbReference>
<organism evidence="2 3">
    <name type="scientific">Neorhodopirellula pilleata</name>
    <dbReference type="NCBI Taxonomy" id="2714738"/>
    <lineage>
        <taxon>Bacteria</taxon>
        <taxon>Pseudomonadati</taxon>
        <taxon>Planctomycetota</taxon>
        <taxon>Planctomycetia</taxon>
        <taxon>Pirellulales</taxon>
        <taxon>Pirellulaceae</taxon>
        <taxon>Neorhodopirellula</taxon>
    </lineage>
</organism>
<evidence type="ECO:0000256" key="1">
    <source>
        <dbReference type="SAM" id="SignalP"/>
    </source>
</evidence>
<protein>
    <submittedName>
        <fullName evidence="2">Alpha/beta hydrolase family protein</fullName>
    </submittedName>
</protein>
<dbReference type="PANTHER" id="PTHR37946">
    <property type="entry name" value="SLL1969 PROTEIN"/>
    <property type="match status" value="1"/>
</dbReference>
<accession>A0A5C6AS35</accession>
<dbReference type="AlphaFoldDB" id="A0A5C6AS35"/>
<evidence type="ECO:0000313" key="2">
    <source>
        <dbReference type="EMBL" id="TWU01792.1"/>
    </source>
</evidence>
<dbReference type="EMBL" id="SJPM01000002">
    <property type="protein sequence ID" value="TWU01792.1"/>
    <property type="molecule type" value="Genomic_DNA"/>
</dbReference>
<feature type="chain" id="PRO_5022924896" evidence="1">
    <location>
        <begin position="25"/>
        <end position="329"/>
    </location>
</feature>
<proteinExistence type="predicted"/>
<keyword evidence="3" id="KW-1185">Reference proteome</keyword>
<dbReference type="PANTHER" id="PTHR37946:SF1">
    <property type="entry name" value="SLL1969 PROTEIN"/>
    <property type="match status" value="1"/>
</dbReference>
<dbReference type="SUPFAM" id="SSF53474">
    <property type="entry name" value="alpha/beta-Hydrolases"/>
    <property type="match status" value="1"/>
</dbReference>
<dbReference type="InterPro" id="IPR029058">
    <property type="entry name" value="AB_hydrolase_fold"/>
</dbReference>
<sequence precursor="true">MWNRYHLRKPMAALLLMTALAISALESHRAVGQSEGDSMANRFHVPMPTLGGTQIWSDRMHRAGYRVQYNELTKHSRLLDPRNVRRGWGTEAEMEHLLDEYCPEPPYPTSKPIVVLMHGLMRTDGSMKSLEGKFQEAGYEQTIRFGYASTRSPLAQSADNLRRVLEGQHRDAEFCFVGHSMGNIVLRHLVGDLQRQGDPVKVLPRCRAMVMLGPPNQGAMIARRLATTGVFEWVVGPGGMELGPRWSEIEDRLATPPFPFAIAAGKFEAGRIRNPLVEGDSDFVVSLDEAKLDGAETIQEFPVLHSFLMNDPDVQKWTVDFIESKLAGE</sequence>